<dbReference type="CDD" id="cd11566">
    <property type="entry name" value="eIF1_SUI1"/>
    <property type="match status" value="1"/>
</dbReference>
<dbReference type="SUPFAM" id="SSF55159">
    <property type="entry name" value="eIF1-like"/>
    <property type="match status" value="1"/>
</dbReference>
<dbReference type="PROSITE" id="PS50296">
    <property type="entry name" value="SUI1"/>
    <property type="match status" value="1"/>
</dbReference>
<dbReference type="Pfam" id="PF01253">
    <property type="entry name" value="SUI1"/>
    <property type="match status" value="1"/>
</dbReference>
<keyword evidence="5" id="KW-1185">Reference proteome</keyword>
<keyword evidence="2" id="KW-0648">Protein biosynthesis</keyword>
<evidence type="ECO:0000256" key="2">
    <source>
        <dbReference type="ARBA" id="ARBA00022917"/>
    </source>
</evidence>
<proteinExistence type="inferred from homology"/>
<comment type="caution">
    <text evidence="4">The sequence shown here is derived from an EMBL/GenBank/DDBJ whole genome shotgun (WGS) entry which is preliminary data.</text>
</comment>
<dbReference type="Proteomes" id="UP001473302">
    <property type="component" value="Unassembled WGS sequence"/>
</dbReference>
<gene>
    <name evidence="4" type="primary">SUI1</name>
    <name evidence="4" type="ORF">MFLAVUS_008132</name>
</gene>
<dbReference type="InterPro" id="IPR036877">
    <property type="entry name" value="SUI1_dom_sf"/>
</dbReference>
<comment type="similarity">
    <text evidence="1">Belongs to the SUI1 family.</text>
</comment>
<evidence type="ECO:0000259" key="3">
    <source>
        <dbReference type="PROSITE" id="PS50296"/>
    </source>
</evidence>
<evidence type="ECO:0000313" key="5">
    <source>
        <dbReference type="Proteomes" id="UP001473302"/>
    </source>
</evidence>
<name>A0ABP9Z676_9FUNG</name>
<organism evidence="4 5">
    <name type="scientific">Mucor flavus</name>
    <dbReference type="NCBI Taxonomy" id="439312"/>
    <lineage>
        <taxon>Eukaryota</taxon>
        <taxon>Fungi</taxon>
        <taxon>Fungi incertae sedis</taxon>
        <taxon>Mucoromycota</taxon>
        <taxon>Mucoromycotina</taxon>
        <taxon>Mucoromycetes</taxon>
        <taxon>Mucorales</taxon>
        <taxon>Mucorineae</taxon>
        <taxon>Mucoraceae</taxon>
        <taxon>Mucor</taxon>
    </lineage>
</organism>
<dbReference type="NCBIfam" id="TIGR01160">
    <property type="entry name" value="SUI1_MOF2"/>
    <property type="match status" value="1"/>
</dbReference>
<accession>A0ABP9Z676</accession>
<dbReference type="EMBL" id="BAABUK010000022">
    <property type="protein sequence ID" value="GAA5814633.1"/>
    <property type="molecule type" value="Genomic_DNA"/>
</dbReference>
<protein>
    <submittedName>
        <fullName evidence="4">SUI1 protein</fullName>
    </submittedName>
</protein>
<dbReference type="PANTHER" id="PTHR10388">
    <property type="entry name" value="EUKARYOTIC TRANSLATION INITIATION FACTOR SUI1"/>
    <property type="match status" value="1"/>
</dbReference>
<evidence type="ECO:0000313" key="4">
    <source>
        <dbReference type="EMBL" id="GAA5814633.1"/>
    </source>
</evidence>
<feature type="domain" description="SUI1" evidence="3">
    <location>
        <begin position="29"/>
        <end position="99"/>
    </location>
</feature>
<dbReference type="PIRSF" id="PIRSF004499">
    <property type="entry name" value="SUI1_euk"/>
    <property type="match status" value="1"/>
</dbReference>
<dbReference type="InterPro" id="IPR005874">
    <property type="entry name" value="SUI1_euk"/>
</dbReference>
<reference evidence="4 5" key="1">
    <citation type="submission" date="2024-04" db="EMBL/GenBank/DDBJ databases">
        <title>genome sequences of Mucor flavus KT1a and Helicostylum pulchrum KT1b strains isolated from the surface of a dry-aged beef.</title>
        <authorList>
            <person name="Toyotome T."/>
            <person name="Hosono M."/>
            <person name="Torimaru M."/>
            <person name="Fukuda K."/>
            <person name="Mikami N."/>
        </authorList>
    </citation>
    <scope>NUCLEOTIDE SEQUENCE [LARGE SCALE GENOMIC DNA]</scope>
    <source>
        <strain evidence="4 5">KT1a</strain>
    </source>
</reference>
<sequence>MADLEDLNKPFDPFADVEEEQGVNTTNYLHLRIQQRNGRKTLTTLQGLPKEIDSKRLLKAVKKAFACNGTVVEDEEHGHIIQMQGDQRMKMAEFLVSEGIAKKAEIKVHGF</sequence>
<evidence type="ECO:0000256" key="1">
    <source>
        <dbReference type="ARBA" id="ARBA00005422"/>
    </source>
</evidence>
<dbReference type="Gene3D" id="3.30.780.10">
    <property type="entry name" value="SUI1-like domain"/>
    <property type="match status" value="1"/>
</dbReference>
<dbReference type="InterPro" id="IPR001950">
    <property type="entry name" value="SUI1"/>
</dbReference>